<feature type="region of interest" description="Disordered" evidence="2">
    <location>
        <begin position="139"/>
        <end position="176"/>
    </location>
</feature>
<keyword evidence="3" id="KW-0812">Transmembrane</keyword>
<name>A0A9Q1JK58_9CARY</name>
<evidence type="ECO:0000256" key="3">
    <source>
        <dbReference type="SAM" id="Phobius"/>
    </source>
</evidence>
<feature type="transmembrane region" description="Helical" evidence="3">
    <location>
        <begin position="17"/>
        <end position="40"/>
    </location>
</feature>
<protein>
    <submittedName>
        <fullName evidence="4">Uncharacterized protein</fullName>
    </submittedName>
</protein>
<proteinExistence type="predicted"/>
<accession>A0A9Q1JK58</accession>
<dbReference type="Proteomes" id="UP001153076">
    <property type="component" value="Unassembled WGS sequence"/>
</dbReference>
<evidence type="ECO:0000256" key="2">
    <source>
        <dbReference type="SAM" id="MobiDB-lite"/>
    </source>
</evidence>
<organism evidence="4 5">
    <name type="scientific">Carnegiea gigantea</name>
    <dbReference type="NCBI Taxonomy" id="171969"/>
    <lineage>
        <taxon>Eukaryota</taxon>
        <taxon>Viridiplantae</taxon>
        <taxon>Streptophyta</taxon>
        <taxon>Embryophyta</taxon>
        <taxon>Tracheophyta</taxon>
        <taxon>Spermatophyta</taxon>
        <taxon>Magnoliopsida</taxon>
        <taxon>eudicotyledons</taxon>
        <taxon>Gunneridae</taxon>
        <taxon>Pentapetalae</taxon>
        <taxon>Caryophyllales</taxon>
        <taxon>Cactineae</taxon>
        <taxon>Cactaceae</taxon>
        <taxon>Cactoideae</taxon>
        <taxon>Echinocereeae</taxon>
        <taxon>Carnegiea</taxon>
    </lineage>
</organism>
<dbReference type="AlphaFoldDB" id="A0A9Q1JK58"/>
<feature type="compositionally biased region" description="Acidic residues" evidence="2">
    <location>
        <begin position="144"/>
        <end position="154"/>
    </location>
</feature>
<reference evidence="4" key="1">
    <citation type="submission" date="2022-04" db="EMBL/GenBank/DDBJ databases">
        <title>Carnegiea gigantea Genome sequencing and assembly v2.</title>
        <authorList>
            <person name="Copetti D."/>
            <person name="Sanderson M.J."/>
            <person name="Burquez A."/>
            <person name="Wojciechowski M.F."/>
        </authorList>
    </citation>
    <scope>NUCLEOTIDE SEQUENCE</scope>
    <source>
        <strain evidence="4">SGP5-SGP5p</strain>
        <tissue evidence="4">Aerial part</tissue>
    </source>
</reference>
<gene>
    <name evidence="4" type="ORF">Cgig2_027443</name>
</gene>
<evidence type="ECO:0000256" key="1">
    <source>
        <dbReference type="SAM" id="Coils"/>
    </source>
</evidence>
<keyword evidence="1" id="KW-0175">Coiled coil</keyword>
<feature type="coiled-coil region" evidence="1">
    <location>
        <begin position="216"/>
        <end position="243"/>
    </location>
</feature>
<evidence type="ECO:0000313" key="4">
    <source>
        <dbReference type="EMBL" id="KAJ8421145.1"/>
    </source>
</evidence>
<dbReference type="PANTHER" id="PTHR46250">
    <property type="entry name" value="MYB/SANT-LIKE DNA-BINDING DOMAIN PROTEIN-RELATED"/>
    <property type="match status" value="1"/>
</dbReference>
<comment type="caution">
    <text evidence="4">The sequence shown here is derived from an EMBL/GenBank/DDBJ whole genome shotgun (WGS) entry which is preliminary data.</text>
</comment>
<evidence type="ECO:0000313" key="5">
    <source>
        <dbReference type="Proteomes" id="UP001153076"/>
    </source>
</evidence>
<dbReference type="OrthoDB" id="695318at2759"/>
<dbReference type="PANTHER" id="PTHR46250:SF17">
    <property type="entry name" value="MYB_SANT-LIKE DOMAIN-CONTAINING PROTEIN"/>
    <property type="match status" value="1"/>
</dbReference>
<keyword evidence="3" id="KW-0472">Membrane</keyword>
<dbReference type="EMBL" id="JAKOGI010002896">
    <property type="protein sequence ID" value="KAJ8421145.1"/>
    <property type="molecule type" value="Genomic_DNA"/>
</dbReference>
<sequence length="291" mass="33834">MVSSLIFFVLQSHVGTFAMMICLLISGTLCDCLICIYYLLGKNKRKRKEKEDDALVEIFKDLVNGGTPFKVDNGFKLGFLNTVAEKLNAKLPKSNLKAQPHMRSRLRHFKANDWRGKLCPYEEDLCIIFVKDRALGNDAHGPEEMESELNEEEENKDKKDESKCSSTEEPSRVKTSSWKSRNLGTWVRASDNLVISLLEIASILEREIRATIIDFDIELREKHSKLNEELTNLELTTMEQQEKLHLSRRAWMYFSIFLMLKKSECKLFFWRYLGSVRTLNIATFPFYELLL</sequence>
<keyword evidence="5" id="KW-1185">Reference proteome</keyword>
<keyword evidence="3" id="KW-1133">Transmembrane helix</keyword>